<reference evidence="1 2" key="1">
    <citation type="submission" date="2019-08" db="EMBL/GenBank/DDBJ databases">
        <title>Bacillus genomes from the desert of Cuatro Cienegas, Coahuila.</title>
        <authorList>
            <person name="Olmedo-Alvarez G."/>
        </authorList>
    </citation>
    <scope>NUCLEOTIDE SEQUENCE [LARGE SCALE GENOMIC DNA]</scope>
    <source>
        <strain evidence="1 2">CH98b_3T</strain>
    </source>
</reference>
<dbReference type="AlphaFoldDB" id="A0A5D4T9P9"/>
<organism evidence="1 2">
    <name type="scientific">Sutcliffiella horikoshii</name>
    <dbReference type="NCBI Taxonomy" id="79883"/>
    <lineage>
        <taxon>Bacteria</taxon>
        <taxon>Bacillati</taxon>
        <taxon>Bacillota</taxon>
        <taxon>Bacilli</taxon>
        <taxon>Bacillales</taxon>
        <taxon>Bacillaceae</taxon>
        <taxon>Sutcliffiella</taxon>
    </lineage>
</organism>
<dbReference type="OrthoDB" id="6399948at2"/>
<proteinExistence type="predicted"/>
<dbReference type="EMBL" id="VTET01000004">
    <property type="protein sequence ID" value="TYS72420.1"/>
    <property type="molecule type" value="Genomic_DNA"/>
</dbReference>
<dbReference type="SUPFAM" id="SSF103642">
    <property type="entry name" value="Sec-C motif"/>
    <property type="match status" value="1"/>
</dbReference>
<accession>A0A5D4T9P9</accession>
<sequence length="346" mass="40037">MIGRNDSCPCGSGKKYKKCCEKKQDNLDKVLESEVMGLQVEMMRFAYEKFASELETVSSKYLHKFSLDEMKEEAFNELLHLWYMFTVKRDNGLTIVEEFAAVQEGKFSRPQVKEWAESWQKAYPSVYKVANVRGETYTMEDFFTKEKEKVTYIGREDSLSKNELVIGMFVSFKQAKVVFMSTFERGVLEAIRLEEKLAEEFAEVDIRAQFPDLAGKMVEFELSEEDVQQLPVQDEAQERVLDLFAEGAKKRGYPKRFFEFASMLWSIYCMKESPMIRNEQNYAAALIYFLDTYFTKNQQETQKALAEEFGISAGSVSSTFRKLDEVLQPVIQTFEEDIEAALEGAS</sequence>
<evidence type="ECO:0000313" key="1">
    <source>
        <dbReference type="EMBL" id="TYS72420.1"/>
    </source>
</evidence>
<dbReference type="RefSeq" id="WP_148979284.1">
    <property type="nucleotide sequence ID" value="NZ_JBNILM010000004.1"/>
</dbReference>
<protein>
    <recommendedName>
        <fullName evidence="3">HTH psq-type domain-containing protein</fullName>
    </recommendedName>
</protein>
<evidence type="ECO:0000313" key="2">
    <source>
        <dbReference type="Proteomes" id="UP000324517"/>
    </source>
</evidence>
<comment type="caution">
    <text evidence="1">The sequence shown here is derived from an EMBL/GenBank/DDBJ whole genome shotgun (WGS) entry which is preliminary data.</text>
</comment>
<dbReference type="Pfam" id="PF02810">
    <property type="entry name" value="SEC-C"/>
    <property type="match status" value="1"/>
</dbReference>
<gene>
    <name evidence="1" type="ORF">FZC75_10755</name>
</gene>
<dbReference type="Proteomes" id="UP000324517">
    <property type="component" value="Unassembled WGS sequence"/>
</dbReference>
<evidence type="ECO:0008006" key="3">
    <source>
        <dbReference type="Google" id="ProtNLM"/>
    </source>
</evidence>
<dbReference type="Gene3D" id="3.10.450.50">
    <property type="match status" value="1"/>
</dbReference>
<dbReference type="InterPro" id="IPR004027">
    <property type="entry name" value="SEC_C_motif"/>
</dbReference>
<name>A0A5D4T9P9_9BACI</name>